<comment type="caution">
    <text evidence="3">The sequence shown here is derived from an EMBL/GenBank/DDBJ whole genome shotgun (WGS) entry which is preliminary data.</text>
</comment>
<dbReference type="EMBL" id="DXDX01000202">
    <property type="protein sequence ID" value="HIY22438.1"/>
    <property type="molecule type" value="Genomic_DNA"/>
</dbReference>
<feature type="signal peptide" evidence="2">
    <location>
        <begin position="1"/>
        <end position="26"/>
    </location>
</feature>
<accession>A0A9D1YAV1</accession>
<keyword evidence="1" id="KW-0472">Membrane</keyword>
<feature type="transmembrane region" description="Helical" evidence="1">
    <location>
        <begin position="396"/>
        <end position="425"/>
    </location>
</feature>
<keyword evidence="2" id="KW-0732">Signal</keyword>
<dbReference type="Gene3D" id="2.60.40.3680">
    <property type="match status" value="2"/>
</dbReference>
<sequence length="430" mass="47483">MKRLLSCVCTLLTLLPALLQPASANSAPTHWEGSPGSEVLAVEENCPISVTQEDLSFHITESIDYSLNAGVTAVYQMENPTEEPQNIQMAFSLEESVYSFDPSTVHITAAGAALPFQLVWDGVSPDYRPQSFDPDQMGTLYTVTLAQPPEGAESSLTLSAPSGPLLVTFDGINSYSGEEDGTCTLGTQQGATVWVHALNGTLDYTVEGDYTVDTEELPFTQHFRAYLEAKYGDRFVGYLDCLTALKYHQLEEEWANTPVVMAEWLENRDSSDLPLQFLYNVDFPAQSTVEVAVSYQTRSDGVRKGTADWQHTFTYLLSPARHWASFGALDVTVDGRESGYPYVLSSSLPLEKQEDGIYTAHTDGLPAEDLTFTLYSAPELSLYDKITSTLNFNPSVFLFLLVLLAPVLLILGLILAVVIVSIVLWRRRRR</sequence>
<feature type="chain" id="PRO_5038591700" evidence="2">
    <location>
        <begin position="27"/>
        <end position="430"/>
    </location>
</feature>
<protein>
    <submittedName>
        <fullName evidence="3">Uncharacterized protein</fullName>
    </submittedName>
</protein>
<reference evidence="3" key="2">
    <citation type="submission" date="2021-04" db="EMBL/GenBank/DDBJ databases">
        <authorList>
            <person name="Gilroy R."/>
        </authorList>
    </citation>
    <scope>NUCLEOTIDE SEQUENCE</scope>
    <source>
        <strain evidence="3">ChiBcec16_6824</strain>
    </source>
</reference>
<keyword evidence="1" id="KW-0812">Transmembrane</keyword>
<proteinExistence type="predicted"/>
<evidence type="ECO:0000313" key="3">
    <source>
        <dbReference type="EMBL" id="HIY22438.1"/>
    </source>
</evidence>
<keyword evidence="1" id="KW-1133">Transmembrane helix</keyword>
<gene>
    <name evidence="3" type="ORF">H9841_11140</name>
</gene>
<dbReference type="Proteomes" id="UP000823868">
    <property type="component" value="Unassembled WGS sequence"/>
</dbReference>
<evidence type="ECO:0000313" key="4">
    <source>
        <dbReference type="Proteomes" id="UP000823868"/>
    </source>
</evidence>
<name>A0A9D1YAV1_9FIRM</name>
<organism evidence="3 4">
    <name type="scientific">Candidatus Flavonifractor merdigallinarum</name>
    <dbReference type="NCBI Taxonomy" id="2838589"/>
    <lineage>
        <taxon>Bacteria</taxon>
        <taxon>Bacillati</taxon>
        <taxon>Bacillota</taxon>
        <taxon>Clostridia</taxon>
        <taxon>Eubacteriales</taxon>
        <taxon>Oscillospiraceae</taxon>
        <taxon>Flavonifractor</taxon>
    </lineage>
</organism>
<evidence type="ECO:0000256" key="1">
    <source>
        <dbReference type="SAM" id="Phobius"/>
    </source>
</evidence>
<reference evidence="3" key="1">
    <citation type="journal article" date="2021" name="PeerJ">
        <title>Extensive microbial diversity within the chicken gut microbiome revealed by metagenomics and culture.</title>
        <authorList>
            <person name="Gilroy R."/>
            <person name="Ravi A."/>
            <person name="Getino M."/>
            <person name="Pursley I."/>
            <person name="Horton D.L."/>
            <person name="Alikhan N.F."/>
            <person name="Baker D."/>
            <person name="Gharbi K."/>
            <person name="Hall N."/>
            <person name="Watson M."/>
            <person name="Adriaenssens E.M."/>
            <person name="Foster-Nyarko E."/>
            <person name="Jarju S."/>
            <person name="Secka A."/>
            <person name="Antonio M."/>
            <person name="Oren A."/>
            <person name="Chaudhuri R.R."/>
            <person name="La Ragione R."/>
            <person name="Hildebrand F."/>
            <person name="Pallen M.J."/>
        </authorList>
    </citation>
    <scope>NUCLEOTIDE SEQUENCE</scope>
    <source>
        <strain evidence="3">ChiBcec16_6824</strain>
    </source>
</reference>
<evidence type="ECO:0000256" key="2">
    <source>
        <dbReference type="SAM" id="SignalP"/>
    </source>
</evidence>
<dbReference type="AlphaFoldDB" id="A0A9D1YAV1"/>